<dbReference type="Pfam" id="PF00266">
    <property type="entry name" value="Aminotran_5"/>
    <property type="match status" value="2"/>
</dbReference>
<dbReference type="PANTHER" id="PTHR43247:SF1">
    <property type="entry name" value="PHOSPHOSERINE AMINOTRANSFERASE"/>
    <property type="match status" value="1"/>
</dbReference>
<reference evidence="13" key="1">
    <citation type="submission" date="2023-01" db="EMBL/GenBank/DDBJ databases">
        <authorList>
            <person name="Van Ghelder C."/>
            <person name="Rancurel C."/>
        </authorList>
    </citation>
    <scope>NUCLEOTIDE SEQUENCE</scope>
    <source>
        <strain evidence="13">CNCM I-4278</strain>
    </source>
</reference>
<dbReference type="InterPro" id="IPR022278">
    <property type="entry name" value="Pser_aminoTfrase"/>
</dbReference>
<gene>
    <name evidence="13" type="ORF">PDIGIT_LOCUS7064</name>
</gene>
<comment type="catalytic activity">
    <reaction evidence="10">
        <text>4-(phosphooxy)-L-threonine + 2-oxoglutarate = (R)-3-hydroxy-2-oxo-4-phosphooxybutanoate + L-glutamate</text>
        <dbReference type="Rhea" id="RHEA:16573"/>
        <dbReference type="ChEBI" id="CHEBI:16810"/>
        <dbReference type="ChEBI" id="CHEBI:29985"/>
        <dbReference type="ChEBI" id="CHEBI:58452"/>
        <dbReference type="ChEBI" id="CHEBI:58538"/>
        <dbReference type="EC" id="2.6.1.52"/>
    </reaction>
</comment>
<dbReference type="EC" id="2.6.1.52" evidence="4"/>
<dbReference type="GO" id="GO:0030170">
    <property type="term" value="F:pyridoxal phosphate binding"/>
    <property type="evidence" value="ECO:0007669"/>
    <property type="project" value="TreeGrafter"/>
</dbReference>
<dbReference type="InterPro" id="IPR015424">
    <property type="entry name" value="PyrdxlP-dep_Trfase"/>
</dbReference>
<keyword evidence="14" id="KW-1185">Reference proteome</keyword>
<organism evidence="13 14">
    <name type="scientific">Periconia digitata</name>
    <dbReference type="NCBI Taxonomy" id="1303443"/>
    <lineage>
        <taxon>Eukaryota</taxon>
        <taxon>Fungi</taxon>
        <taxon>Dikarya</taxon>
        <taxon>Ascomycota</taxon>
        <taxon>Pezizomycotina</taxon>
        <taxon>Dothideomycetes</taxon>
        <taxon>Pleosporomycetidae</taxon>
        <taxon>Pleosporales</taxon>
        <taxon>Massarineae</taxon>
        <taxon>Periconiaceae</taxon>
        <taxon>Periconia</taxon>
    </lineage>
</organism>
<feature type="domain" description="Aminotransferase class V" evidence="12">
    <location>
        <begin position="153"/>
        <end position="414"/>
    </location>
</feature>
<dbReference type="Gene3D" id="3.90.1150.10">
    <property type="entry name" value="Aspartate Aminotransferase, domain 1"/>
    <property type="match status" value="1"/>
</dbReference>
<keyword evidence="7" id="KW-0808">Transferase</keyword>
<dbReference type="GO" id="GO:0004648">
    <property type="term" value="F:O-phospho-L-serine:2-oxoglutarate aminotransferase activity"/>
    <property type="evidence" value="ECO:0007669"/>
    <property type="project" value="UniProtKB-EC"/>
</dbReference>
<feature type="domain" description="Aminotransferase class V" evidence="12">
    <location>
        <begin position="9"/>
        <end position="106"/>
    </location>
</feature>
<dbReference type="EMBL" id="CAOQHR010000004">
    <property type="protein sequence ID" value="CAI6334011.1"/>
    <property type="molecule type" value="Genomic_DNA"/>
</dbReference>
<dbReference type="GO" id="GO:0006564">
    <property type="term" value="P:L-serine biosynthetic process"/>
    <property type="evidence" value="ECO:0007669"/>
    <property type="project" value="UniProtKB-KW"/>
</dbReference>
<evidence type="ECO:0000256" key="9">
    <source>
        <dbReference type="ARBA" id="ARBA00023299"/>
    </source>
</evidence>
<evidence type="ECO:0000256" key="7">
    <source>
        <dbReference type="ARBA" id="ARBA00022679"/>
    </source>
</evidence>
<comment type="caution">
    <text evidence="13">The sequence shown here is derived from an EMBL/GenBank/DDBJ whole genome shotgun (WGS) entry which is preliminary data.</text>
</comment>
<comment type="cofactor">
    <cofactor evidence="1">
        <name>pyridoxal 5'-phosphate</name>
        <dbReference type="ChEBI" id="CHEBI:597326"/>
    </cofactor>
</comment>
<proteinExistence type="inferred from homology"/>
<evidence type="ECO:0000256" key="1">
    <source>
        <dbReference type="ARBA" id="ARBA00001933"/>
    </source>
</evidence>
<evidence type="ECO:0000256" key="10">
    <source>
        <dbReference type="ARBA" id="ARBA00047630"/>
    </source>
</evidence>
<keyword evidence="5" id="KW-0032">Aminotransferase</keyword>
<comment type="pathway">
    <text evidence="2">Amino-acid biosynthesis; L-serine biosynthesis; L-serine from 3-phospho-D-glycerate: step 2/3.</text>
</comment>
<comment type="catalytic activity">
    <reaction evidence="11">
        <text>O-phospho-L-serine + 2-oxoglutarate = 3-phosphooxypyruvate + L-glutamate</text>
        <dbReference type="Rhea" id="RHEA:14329"/>
        <dbReference type="ChEBI" id="CHEBI:16810"/>
        <dbReference type="ChEBI" id="CHEBI:18110"/>
        <dbReference type="ChEBI" id="CHEBI:29985"/>
        <dbReference type="ChEBI" id="CHEBI:57524"/>
        <dbReference type="EC" id="2.6.1.52"/>
    </reaction>
</comment>
<evidence type="ECO:0000256" key="6">
    <source>
        <dbReference type="ARBA" id="ARBA00022605"/>
    </source>
</evidence>
<dbReference type="AlphaFoldDB" id="A0A9W4XQR0"/>
<dbReference type="SUPFAM" id="SSF53383">
    <property type="entry name" value="PLP-dependent transferases"/>
    <property type="match status" value="1"/>
</dbReference>
<dbReference type="PANTHER" id="PTHR43247">
    <property type="entry name" value="PHOSPHOSERINE AMINOTRANSFERASE"/>
    <property type="match status" value="1"/>
</dbReference>
<accession>A0A9W4XQR0</accession>
<dbReference type="InterPro" id="IPR000192">
    <property type="entry name" value="Aminotrans_V_dom"/>
</dbReference>
<dbReference type="InterPro" id="IPR015422">
    <property type="entry name" value="PyrdxlP-dep_Trfase_small"/>
</dbReference>
<dbReference type="OrthoDB" id="1703350at2759"/>
<dbReference type="GO" id="GO:0005737">
    <property type="term" value="C:cytoplasm"/>
    <property type="evidence" value="ECO:0007669"/>
    <property type="project" value="TreeGrafter"/>
</dbReference>
<evidence type="ECO:0000256" key="3">
    <source>
        <dbReference type="ARBA" id="ARBA00006904"/>
    </source>
</evidence>
<evidence type="ECO:0000256" key="5">
    <source>
        <dbReference type="ARBA" id="ARBA00022576"/>
    </source>
</evidence>
<evidence type="ECO:0000256" key="2">
    <source>
        <dbReference type="ARBA" id="ARBA00005099"/>
    </source>
</evidence>
<protein>
    <recommendedName>
        <fullName evidence="4">phosphoserine transaminase</fullName>
        <ecNumber evidence="4">2.6.1.52</ecNumber>
    </recommendedName>
</protein>
<dbReference type="Proteomes" id="UP001152607">
    <property type="component" value="Unassembled WGS sequence"/>
</dbReference>
<evidence type="ECO:0000256" key="4">
    <source>
        <dbReference type="ARBA" id="ARBA00013030"/>
    </source>
</evidence>
<comment type="similarity">
    <text evidence="3">Belongs to the class-V pyridoxal-phosphate-dependent aminotransferase family. SerC subfamily.</text>
</comment>
<keyword evidence="8" id="KW-0663">Pyridoxal phosphate</keyword>
<dbReference type="PIRSF" id="PIRSF000525">
    <property type="entry name" value="SerC"/>
    <property type="match status" value="1"/>
</dbReference>
<evidence type="ECO:0000256" key="8">
    <source>
        <dbReference type="ARBA" id="ARBA00022898"/>
    </source>
</evidence>
<keyword evidence="9" id="KW-0718">Serine biosynthesis</keyword>
<evidence type="ECO:0000256" key="11">
    <source>
        <dbReference type="ARBA" id="ARBA00049007"/>
    </source>
</evidence>
<dbReference type="Gene3D" id="3.40.640.10">
    <property type="entry name" value="Type I PLP-dependent aspartate aminotransferase-like (Major domain)"/>
    <property type="match status" value="1"/>
</dbReference>
<dbReference type="HAMAP" id="MF_00160">
    <property type="entry name" value="SerC_aminotrans_5"/>
    <property type="match status" value="1"/>
</dbReference>
<evidence type="ECO:0000313" key="14">
    <source>
        <dbReference type="Proteomes" id="UP001152607"/>
    </source>
</evidence>
<sequence>MVNRSDVHYFGAGPAPLPTPVLEKAAQVLLNYKDKGIGLAEISHRSPEANEILAEAKQALTTLLDIPDDYEILFLQSGGSGEFSATVYNLVSIWVEKKRAKIASEVGDDEAEVLKRLRKVVDEELKLDYLVTGSWSLKASQEAARLVGAKHVNVAVDARKANGGKFGVIPSEDQWNLTPHTSGGGPALAYFCDNETVDGVEFPSFPHSLEGDDAPLVCGDMSSNFISRKVDVRKFAIIFGGAQKNIGNTGIAIVIIRKSLLPPHSQPASPDLLRALNLPVGPIVLDYPTIAKNNSLYNTLPILDVWVAGQVMTGLVDKYGAQRIGGQEDISNTKARNIYHVLDKYADVYQVVPAKDVRSRMNICFRVHGGDADKEKAFLAGAEKKGLLGLKGHRSVGGIRASNYNAVSLEGAQKLVAYLEEYATS</sequence>
<keyword evidence="6" id="KW-0028">Amino-acid biosynthesis</keyword>
<name>A0A9W4XQR0_9PLEO</name>
<evidence type="ECO:0000313" key="13">
    <source>
        <dbReference type="EMBL" id="CAI6334011.1"/>
    </source>
</evidence>
<dbReference type="InterPro" id="IPR015421">
    <property type="entry name" value="PyrdxlP-dep_Trfase_major"/>
</dbReference>
<evidence type="ECO:0000259" key="12">
    <source>
        <dbReference type="Pfam" id="PF00266"/>
    </source>
</evidence>
<dbReference type="FunFam" id="3.40.640.10:FF:000082">
    <property type="entry name" value="Phosphoserine aminotransferase"/>
    <property type="match status" value="1"/>
</dbReference>
<dbReference type="FunFam" id="3.90.1150.10:FF:000006">
    <property type="entry name" value="Phosphoserine aminotransferase"/>
    <property type="match status" value="1"/>
</dbReference>
<dbReference type="NCBIfam" id="NF003764">
    <property type="entry name" value="PRK05355.1"/>
    <property type="match status" value="1"/>
</dbReference>